<comment type="caution">
    <text evidence="4">The sequence shown here is derived from an EMBL/GenBank/DDBJ whole genome shotgun (WGS) entry which is preliminary data.</text>
</comment>
<evidence type="ECO:0000259" key="3">
    <source>
        <dbReference type="Pfam" id="PF04412"/>
    </source>
</evidence>
<keyword evidence="1" id="KW-0408">Iron</keyword>
<name>A0ABV2HRX9_9HYPH</name>
<feature type="domain" description="Phosphomevalonate dehydratase large subunit-like" evidence="3">
    <location>
        <begin position="4"/>
        <end position="403"/>
    </location>
</feature>
<accession>A0ABV2HRX9</accession>
<evidence type="ECO:0000313" key="5">
    <source>
        <dbReference type="Proteomes" id="UP001549036"/>
    </source>
</evidence>
<dbReference type="InterPro" id="IPR007506">
    <property type="entry name" value="PMDh-L-like_dom"/>
</dbReference>
<evidence type="ECO:0000256" key="1">
    <source>
        <dbReference type="ARBA" id="ARBA00023004"/>
    </source>
</evidence>
<organism evidence="4 5">
    <name type="scientific">Mesorhizobium shonense</name>
    <dbReference type="NCBI Taxonomy" id="1209948"/>
    <lineage>
        <taxon>Bacteria</taxon>
        <taxon>Pseudomonadati</taxon>
        <taxon>Pseudomonadota</taxon>
        <taxon>Alphaproteobacteria</taxon>
        <taxon>Hyphomicrobiales</taxon>
        <taxon>Phyllobacteriaceae</taxon>
        <taxon>Mesorhizobium</taxon>
    </lineage>
</organism>
<reference evidence="4 5" key="1">
    <citation type="submission" date="2024-06" db="EMBL/GenBank/DDBJ databases">
        <title>Genomic Encyclopedia of Type Strains, Phase IV (KMG-IV): sequencing the most valuable type-strain genomes for metagenomic binning, comparative biology and taxonomic classification.</title>
        <authorList>
            <person name="Goeker M."/>
        </authorList>
    </citation>
    <scope>NUCLEOTIDE SEQUENCE [LARGE SCALE GENOMIC DNA]</scope>
    <source>
        <strain evidence="4 5">DSM 29846</strain>
    </source>
</reference>
<dbReference type="PANTHER" id="PTHR36577">
    <property type="entry name" value="DUF521 DOMAIN PROTEIN (AFU_ORTHOLOGUE AFUA_6G00490)"/>
    <property type="match status" value="1"/>
</dbReference>
<dbReference type="EMBL" id="JBEPLM010000004">
    <property type="protein sequence ID" value="MET3593351.1"/>
    <property type="molecule type" value="Genomic_DNA"/>
</dbReference>
<dbReference type="RefSeq" id="WP_126096318.1">
    <property type="nucleotide sequence ID" value="NZ_JBEPLM010000004.1"/>
</dbReference>
<proteinExistence type="predicted"/>
<sequence>MSLALSPEQQAIAAGKDGAGMAMRIVAESARLLGAPRLIPIASAHIDGALYHGDSGTLFAERLVEDGARVAVRSTLNVGALDLMGCSRIRLQEPQRGMARRMMEAYRRLGCEQSWTCAPYQAGHRPAQGSDVAWGESNAVVFCNSVLGARTNRYGDFLDIACAITGQAPDYGLHRPENRRARLMFDVSDLPLSFLATEIAWPVLGSLYGREVGNAVGVVSGIANHPGEDALKAFGAAAASSGAVGLFHIAGVTPEAPDAETILAGPEPEAVIHVTPQMVAKARAGLSTAAATKAIDAVAIGSPHLSDAEFSMLERLIAGRRLAVPIYACTGRHVLASLEQDGRRKALETSGVVIVADTCVVVTPIMPDLDGGVLMTNSGKFAHYAPGNTGYAVLYASLADCVESAVVGKPRFTDIAA</sequence>
<evidence type="ECO:0000256" key="2">
    <source>
        <dbReference type="ARBA" id="ARBA00023239"/>
    </source>
</evidence>
<protein>
    <submittedName>
        <fullName evidence="4">Aconitase</fullName>
    </submittedName>
</protein>
<dbReference type="Pfam" id="PF04412">
    <property type="entry name" value="AcnX"/>
    <property type="match status" value="1"/>
</dbReference>
<dbReference type="PANTHER" id="PTHR36577:SF3">
    <property type="entry name" value="DUF521 DOMAIN PROTEIN (AFU_ORTHOLOGUE AFUA_6G00490)"/>
    <property type="match status" value="1"/>
</dbReference>
<dbReference type="Proteomes" id="UP001549036">
    <property type="component" value="Unassembled WGS sequence"/>
</dbReference>
<keyword evidence="2" id="KW-0456">Lyase</keyword>
<evidence type="ECO:0000313" key="4">
    <source>
        <dbReference type="EMBL" id="MET3593351.1"/>
    </source>
</evidence>
<keyword evidence="5" id="KW-1185">Reference proteome</keyword>
<gene>
    <name evidence="4" type="ORF">ABID26_002748</name>
</gene>